<protein>
    <submittedName>
        <fullName evidence="2">Uncharacterized protein</fullName>
    </submittedName>
</protein>
<dbReference type="EMBL" id="JAJOZR010000013">
    <property type="protein sequence ID" value="MCD7111106.1"/>
    <property type="molecule type" value="Genomic_DNA"/>
</dbReference>
<keyword evidence="1" id="KW-0812">Transmembrane</keyword>
<reference evidence="2" key="1">
    <citation type="submission" date="2021-12" db="EMBL/GenBank/DDBJ databases">
        <authorList>
            <person name="Li Y."/>
        </authorList>
    </citation>
    <scope>NUCLEOTIDE SEQUENCE</scope>
    <source>
        <strain evidence="2">DKSPLA3</strain>
    </source>
</reference>
<keyword evidence="1" id="KW-1133">Transmembrane helix</keyword>
<accession>A0A9X1NWA4</accession>
<dbReference type="Proteomes" id="UP001139089">
    <property type="component" value="Unassembled WGS sequence"/>
</dbReference>
<proteinExistence type="predicted"/>
<keyword evidence="3" id="KW-1185">Reference proteome</keyword>
<sequence>MKRFKTIAGVLCLLVGLIWTLQGANLMGGSFMTGQTHWLVIGLIVAVIGVVLLASGRRGRTL</sequence>
<evidence type="ECO:0000313" key="3">
    <source>
        <dbReference type="Proteomes" id="UP001139089"/>
    </source>
</evidence>
<dbReference type="AlphaFoldDB" id="A0A9X1NWA4"/>
<feature type="transmembrane region" description="Helical" evidence="1">
    <location>
        <begin position="39"/>
        <end position="56"/>
    </location>
</feature>
<evidence type="ECO:0000256" key="1">
    <source>
        <dbReference type="SAM" id="Phobius"/>
    </source>
</evidence>
<comment type="caution">
    <text evidence="2">The sequence shown here is derived from an EMBL/GenBank/DDBJ whole genome shotgun (WGS) entry which is preliminary data.</text>
</comment>
<name>A0A9X1NWA4_9HYPH</name>
<organism evidence="2 3">
    <name type="scientific">Rhizobium quercicola</name>
    <dbReference type="NCBI Taxonomy" id="2901226"/>
    <lineage>
        <taxon>Bacteria</taxon>
        <taxon>Pseudomonadati</taxon>
        <taxon>Pseudomonadota</taxon>
        <taxon>Alphaproteobacteria</taxon>
        <taxon>Hyphomicrobiales</taxon>
        <taxon>Rhizobiaceae</taxon>
        <taxon>Rhizobium/Agrobacterium group</taxon>
        <taxon>Rhizobium</taxon>
    </lineage>
</organism>
<gene>
    <name evidence="2" type="ORF">LRX75_18885</name>
</gene>
<evidence type="ECO:0000313" key="2">
    <source>
        <dbReference type="EMBL" id="MCD7111106.1"/>
    </source>
</evidence>
<dbReference type="RefSeq" id="WP_231816215.1">
    <property type="nucleotide sequence ID" value="NZ_JAJOZR010000013.1"/>
</dbReference>
<keyword evidence="1" id="KW-0472">Membrane</keyword>